<sequence length="51" mass="5650">MTVEEVDGQVVGQEAVEQFADGNPEPVMLAYRVGVQKQFVRSQAQLSQQDL</sequence>
<name>A0A4Q4MFU1_ALTAL</name>
<organism evidence="1 2">
    <name type="scientific">Alternaria alternata</name>
    <name type="common">Alternaria rot fungus</name>
    <name type="synonym">Torula alternata</name>
    <dbReference type="NCBI Taxonomy" id="5599"/>
    <lineage>
        <taxon>Eukaryota</taxon>
        <taxon>Fungi</taxon>
        <taxon>Dikarya</taxon>
        <taxon>Ascomycota</taxon>
        <taxon>Pezizomycotina</taxon>
        <taxon>Dothideomycetes</taxon>
        <taxon>Pleosporomycetidae</taxon>
        <taxon>Pleosporales</taxon>
        <taxon>Pleosporineae</taxon>
        <taxon>Pleosporaceae</taxon>
        <taxon>Alternaria</taxon>
        <taxon>Alternaria sect. Alternaria</taxon>
        <taxon>Alternaria alternata complex</taxon>
    </lineage>
</organism>
<protein>
    <submittedName>
        <fullName evidence="1">Uncharacterized protein</fullName>
    </submittedName>
</protein>
<reference evidence="2" key="1">
    <citation type="journal article" date="2019" name="bioRxiv">
        <title>Genomics, evolutionary history and diagnostics of the Alternaria alternata species group including apple and Asian pear pathotypes.</title>
        <authorList>
            <person name="Armitage A.D."/>
            <person name="Cockerton H.M."/>
            <person name="Sreenivasaprasad S."/>
            <person name="Woodhall J.W."/>
            <person name="Lane C.R."/>
            <person name="Harrison R.J."/>
            <person name="Clarkson J.P."/>
        </authorList>
    </citation>
    <scope>NUCLEOTIDE SEQUENCE [LARGE SCALE GENOMIC DNA]</scope>
    <source>
        <strain evidence="2">FERA 1177</strain>
    </source>
</reference>
<comment type="caution">
    <text evidence="1">The sequence shown here is derived from an EMBL/GenBank/DDBJ whole genome shotgun (WGS) entry which is preliminary data.</text>
</comment>
<dbReference type="AlphaFoldDB" id="A0A4Q4MFU1"/>
<dbReference type="EMBL" id="PDXD01000314">
    <property type="protein sequence ID" value="RYN50476.1"/>
    <property type="molecule type" value="Genomic_DNA"/>
</dbReference>
<evidence type="ECO:0000313" key="2">
    <source>
        <dbReference type="Proteomes" id="UP000291422"/>
    </source>
</evidence>
<evidence type="ECO:0000313" key="1">
    <source>
        <dbReference type="EMBL" id="RYN50476.1"/>
    </source>
</evidence>
<gene>
    <name evidence="1" type="ORF">AA0117_g13408</name>
</gene>
<accession>A0A4Q4MFU1</accession>
<proteinExistence type="predicted"/>
<dbReference type="Proteomes" id="UP000291422">
    <property type="component" value="Unassembled WGS sequence"/>
</dbReference>